<accession>A0AA35NSR9</accession>
<evidence type="ECO:0000313" key="3">
    <source>
        <dbReference type="Proteomes" id="UP001178461"/>
    </source>
</evidence>
<feature type="non-terminal residue" evidence="2">
    <location>
        <position position="87"/>
    </location>
</feature>
<dbReference type="Proteomes" id="UP001178461">
    <property type="component" value="Chromosome 1"/>
</dbReference>
<organism evidence="2 3">
    <name type="scientific">Podarcis lilfordi</name>
    <name type="common">Lilford's wall lizard</name>
    <dbReference type="NCBI Taxonomy" id="74358"/>
    <lineage>
        <taxon>Eukaryota</taxon>
        <taxon>Metazoa</taxon>
        <taxon>Chordata</taxon>
        <taxon>Craniata</taxon>
        <taxon>Vertebrata</taxon>
        <taxon>Euteleostomi</taxon>
        <taxon>Lepidosauria</taxon>
        <taxon>Squamata</taxon>
        <taxon>Bifurcata</taxon>
        <taxon>Unidentata</taxon>
        <taxon>Episquamata</taxon>
        <taxon>Laterata</taxon>
        <taxon>Lacertibaenia</taxon>
        <taxon>Lacertidae</taxon>
        <taxon>Podarcis</taxon>
    </lineage>
</organism>
<evidence type="ECO:0000313" key="2">
    <source>
        <dbReference type="EMBL" id="CAI5762521.1"/>
    </source>
</evidence>
<keyword evidence="3" id="KW-1185">Reference proteome</keyword>
<dbReference type="EMBL" id="OX395126">
    <property type="protein sequence ID" value="CAI5762521.1"/>
    <property type="molecule type" value="Genomic_DNA"/>
</dbReference>
<gene>
    <name evidence="2" type="ORF">PODLI_1B027318</name>
</gene>
<protein>
    <submittedName>
        <fullName evidence="2">Ribonuclease H</fullName>
    </submittedName>
</protein>
<dbReference type="AlphaFoldDB" id="A0AA35NSR9"/>
<proteinExistence type="predicted"/>
<feature type="compositionally biased region" description="Polar residues" evidence="1">
    <location>
        <begin position="71"/>
        <end position="87"/>
    </location>
</feature>
<feature type="non-terminal residue" evidence="2">
    <location>
        <position position="1"/>
    </location>
</feature>
<feature type="region of interest" description="Disordered" evidence="1">
    <location>
        <begin position="68"/>
        <end position="87"/>
    </location>
</feature>
<evidence type="ECO:0000256" key="1">
    <source>
        <dbReference type="SAM" id="MobiDB-lite"/>
    </source>
</evidence>
<name>A0AA35NSR9_9SAUR</name>
<sequence length="87" mass="9731">RAVPKNAPTTAQLHSFHTLARLCLKFYKAGLSSMWTKNSQKCKLDFKGAEEPETKLQTCAGLWRKLESSRKTSTSASLTMQKPLTES</sequence>
<reference evidence="2" key="1">
    <citation type="submission" date="2022-12" db="EMBL/GenBank/DDBJ databases">
        <authorList>
            <person name="Alioto T."/>
            <person name="Alioto T."/>
            <person name="Gomez Garrido J."/>
        </authorList>
    </citation>
    <scope>NUCLEOTIDE SEQUENCE</scope>
</reference>